<reference evidence="12 13" key="1">
    <citation type="submission" date="2022-11" db="UniProtKB">
        <authorList>
            <consortium name="WormBaseParasite"/>
        </authorList>
    </citation>
    <scope>IDENTIFICATION</scope>
</reference>
<comment type="pathway">
    <text evidence="2">Protein modification; protein ubiquitination.</text>
</comment>
<keyword evidence="11" id="KW-1185">Reference proteome</keyword>
<evidence type="ECO:0000256" key="3">
    <source>
        <dbReference type="ARBA" id="ARBA00012483"/>
    </source>
</evidence>
<accession>A0A915A5C0</accession>
<keyword evidence="5" id="KW-0479">Metal-binding</keyword>
<dbReference type="WBParaSite" id="PgR001X_g177_t01">
    <property type="protein sequence ID" value="PgR001X_g177_t01"/>
    <property type="gene ID" value="PgR001X_g177"/>
</dbReference>
<keyword evidence="7" id="KW-0862">Zinc</keyword>
<dbReference type="AlphaFoldDB" id="A0A915A5C0"/>
<dbReference type="GO" id="GO:0061630">
    <property type="term" value="F:ubiquitin protein ligase activity"/>
    <property type="evidence" value="ECO:0007669"/>
    <property type="project" value="UniProtKB-EC"/>
</dbReference>
<evidence type="ECO:0000313" key="12">
    <source>
        <dbReference type="WBParaSite" id="PgR001X_g177_t01"/>
    </source>
</evidence>
<dbReference type="PANTHER" id="PTHR46076:SF3">
    <property type="entry name" value="E3 UBIQUITIN-PROTEIN LIGASE RING1"/>
    <property type="match status" value="1"/>
</dbReference>
<dbReference type="Gene3D" id="3.30.40.10">
    <property type="entry name" value="Zinc/RING finger domain, C3HC4 (zinc finger)"/>
    <property type="match status" value="1"/>
</dbReference>
<dbReference type="InterPro" id="IPR043540">
    <property type="entry name" value="RING1/RING2"/>
</dbReference>
<keyword evidence="6 8" id="KW-0863">Zinc-finger</keyword>
<dbReference type="PROSITE" id="PS00518">
    <property type="entry name" value="ZF_RING_1"/>
    <property type="match status" value="1"/>
</dbReference>
<evidence type="ECO:0000313" key="13">
    <source>
        <dbReference type="WBParaSite" id="PgR033_g093_t01"/>
    </source>
</evidence>
<dbReference type="SUPFAM" id="SSF57850">
    <property type="entry name" value="RING/U-box"/>
    <property type="match status" value="1"/>
</dbReference>
<evidence type="ECO:0000256" key="2">
    <source>
        <dbReference type="ARBA" id="ARBA00004906"/>
    </source>
</evidence>
<sequence>MVSARGEGAIALFRRGGTTTHMRLTAYERSRKPHQLRTGVDTRTVRIEWIANELTCGLCRKTIQNAMVIRNCMHRFCADCILPKIHTGTKKCPLCKKVLPKKTPLKSDANFDSVINKPESVVEVPSYSDVKPTIVVDSRSETSEPSLVIDDGGAVEDVAGLSQPTSSNTPVSQSGVAVVDEQMKTVTEPLKSPNKSNAAFVVQRGSVVNFSPPSGASLVVLGTGISIDDETSKRLVASGHCDAPPIIVLQNSPSSGRLNGFDSAKMNAGGQTQTTSRTSATNIERSTKFGF</sequence>
<evidence type="ECO:0000256" key="5">
    <source>
        <dbReference type="ARBA" id="ARBA00022723"/>
    </source>
</evidence>
<dbReference type="Proteomes" id="UP000887569">
    <property type="component" value="Unplaced"/>
</dbReference>
<dbReference type="InterPro" id="IPR013083">
    <property type="entry name" value="Znf_RING/FYVE/PHD"/>
</dbReference>
<dbReference type="Pfam" id="PF13923">
    <property type="entry name" value="zf-C3HC4_2"/>
    <property type="match status" value="1"/>
</dbReference>
<evidence type="ECO:0000256" key="9">
    <source>
        <dbReference type="SAM" id="MobiDB-lite"/>
    </source>
</evidence>
<dbReference type="GO" id="GO:0000151">
    <property type="term" value="C:ubiquitin ligase complex"/>
    <property type="evidence" value="ECO:0007669"/>
    <property type="project" value="InterPro"/>
</dbReference>
<dbReference type="WBParaSite" id="PgR033_g093_t01">
    <property type="protein sequence ID" value="PgR033_g093_t01"/>
    <property type="gene ID" value="PgR033_g093"/>
</dbReference>
<organism evidence="11 12">
    <name type="scientific">Parascaris univalens</name>
    <name type="common">Nematode worm</name>
    <dbReference type="NCBI Taxonomy" id="6257"/>
    <lineage>
        <taxon>Eukaryota</taxon>
        <taxon>Metazoa</taxon>
        <taxon>Ecdysozoa</taxon>
        <taxon>Nematoda</taxon>
        <taxon>Chromadorea</taxon>
        <taxon>Rhabditida</taxon>
        <taxon>Spirurina</taxon>
        <taxon>Ascaridomorpha</taxon>
        <taxon>Ascaridoidea</taxon>
        <taxon>Ascarididae</taxon>
        <taxon>Parascaris</taxon>
    </lineage>
</organism>
<feature type="domain" description="RING-type" evidence="10">
    <location>
        <begin position="56"/>
        <end position="96"/>
    </location>
</feature>
<evidence type="ECO:0000256" key="7">
    <source>
        <dbReference type="ARBA" id="ARBA00022833"/>
    </source>
</evidence>
<dbReference type="InterPro" id="IPR017907">
    <property type="entry name" value="Znf_RING_CS"/>
</dbReference>
<evidence type="ECO:0000256" key="4">
    <source>
        <dbReference type="ARBA" id="ARBA00022679"/>
    </source>
</evidence>
<dbReference type="GO" id="GO:0008270">
    <property type="term" value="F:zinc ion binding"/>
    <property type="evidence" value="ECO:0007669"/>
    <property type="project" value="UniProtKB-KW"/>
</dbReference>
<feature type="region of interest" description="Disordered" evidence="9">
    <location>
        <begin position="252"/>
        <end position="291"/>
    </location>
</feature>
<dbReference type="SMART" id="SM00184">
    <property type="entry name" value="RING"/>
    <property type="match status" value="1"/>
</dbReference>
<evidence type="ECO:0000256" key="1">
    <source>
        <dbReference type="ARBA" id="ARBA00000900"/>
    </source>
</evidence>
<evidence type="ECO:0000313" key="11">
    <source>
        <dbReference type="Proteomes" id="UP000887569"/>
    </source>
</evidence>
<name>A0A915A5C0_PARUN</name>
<comment type="catalytic activity">
    <reaction evidence="1">
        <text>S-ubiquitinyl-[E2 ubiquitin-conjugating enzyme]-L-cysteine + [acceptor protein]-L-lysine = [E2 ubiquitin-conjugating enzyme]-L-cysteine + N(6)-ubiquitinyl-[acceptor protein]-L-lysine.</text>
        <dbReference type="EC" id="2.3.2.27"/>
    </reaction>
</comment>
<evidence type="ECO:0000256" key="6">
    <source>
        <dbReference type="ARBA" id="ARBA00022771"/>
    </source>
</evidence>
<dbReference type="InterPro" id="IPR001841">
    <property type="entry name" value="Znf_RING"/>
</dbReference>
<dbReference type="GO" id="GO:0031519">
    <property type="term" value="C:PcG protein complex"/>
    <property type="evidence" value="ECO:0007669"/>
    <property type="project" value="TreeGrafter"/>
</dbReference>
<dbReference type="GO" id="GO:0003682">
    <property type="term" value="F:chromatin binding"/>
    <property type="evidence" value="ECO:0007669"/>
    <property type="project" value="TreeGrafter"/>
</dbReference>
<proteinExistence type="predicted"/>
<dbReference type="EC" id="2.3.2.27" evidence="3"/>
<dbReference type="PANTHER" id="PTHR46076">
    <property type="entry name" value="E3 UBIQUITIN-PROTEIN LIGASE RING1 / RING 2 FAMILY MEMBER"/>
    <property type="match status" value="1"/>
</dbReference>
<evidence type="ECO:0000256" key="8">
    <source>
        <dbReference type="PROSITE-ProRule" id="PRU00175"/>
    </source>
</evidence>
<dbReference type="PROSITE" id="PS50089">
    <property type="entry name" value="ZF_RING_2"/>
    <property type="match status" value="1"/>
</dbReference>
<evidence type="ECO:0000259" key="10">
    <source>
        <dbReference type="PROSITE" id="PS50089"/>
    </source>
</evidence>
<feature type="compositionally biased region" description="Polar residues" evidence="9">
    <location>
        <begin position="269"/>
        <end position="284"/>
    </location>
</feature>
<keyword evidence="4" id="KW-0808">Transferase</keyword>
<protein>
    <recommendedName>
        <fullName evidence="3">RING-type E3 ubiquitin transferase</fullName>
        <ecNumber evidence="3">2.3.2.27</ecNumber>
    </recommendedName>
</protein>